<feature type="transmembrane region" description="Helical" evidence="8">
    <location>
        <begin position="392"/>
        <end position="416"/>
    </location>
</feature>
<feature type="transmembrane region" description="Helical" evidence="8">
    <location>
        <begin position="191"/>
        <end position="213"/>
    </location>
</feature>
<feature type="transmembrane region" description="Helical" evidence="8">
    <location>
        <begin position="37"/>
        <end position="58"/>
    </location>
</feature>
<dbReference type="SUPFAM" id="SSF111352">
    <property type="entry name" value="Ammonium transporter"/>
    <property type="match status" value="1"/>
</dbReference>
<evidence type="ECO:0000259" key="9">
    <source>
        <dbReference type="Pfam" id="PF00909"/>
    </source>
</evidence>
<dbReference type="PANTHER" id="PTHR43029">
    <property type="entry name" value="AMMONIUM TRANSPORTER MEP2"/>
    <property type="match status" value="1"/>
</dbReference>
<dbReference type="EMBL" id="CAXLJM020000069">
    <property type="protein sequence ID" value="CAL8125811.1"/>
    <property type="molecule type" value="Genomic_DNA"/>
</dbReference>
<reference evidence="10 11" key="1">
    <citation type="submission" date="2024-08" db="EMBL/GenBank/DDBJ databases">
        <authorList>
            <person name="Cucini C."/>
            <person name="Frati F."/>
        </authorList>
    </citation>
    <scope>NUCLEOTIDE SEQUENCE [LARGE SCALE GENOMIC DNA]</scope>
</reference>
<evidence type="ECO:0000256" key="6">
    <source>
        <dbReference type="ARBA" id="ARBA00023136"/>
    </source>
</evidence>
<evidence type="ECO:0000313" key="11">
    <source>
        <dbReference type="Proteomes" id="UP001642540"/>
    </source>
</evidence>
<dbReference type="NCBIfam" id="TIGR00836">
    <property type="entry name" value="amt"/>
    <property type="match status" value="1"/>
</dbReference>
<keyword evidence="4 8" id="KW-0812">Transmembrane</keyword>
<dbReference type="InterPro" id="IPR029020">
    <property type="entry name" value="Ammonium/urea_transptr"/>
</dbReference>
<dbReference type="InterPro" id="IPR024041">
    <property type="entry name" value="NH4_transpt_AmtB-like_dom"/>
</dbReference>
<protein>
    <recommendedName>
        <fullName evidence="8">Ammonium transporter</fullName>
    </recommendedName>
</protein>
<comment type="caution">
    <text evidence="10">The sequence shown here is derived from an EMBL/GenBank/DDBJ whole genome shotgun (WGS) entry which is preliminary data.</text>
</comment>
<dbReference type="Pfam" id="PF00909">
    <property type="entry name" value="Ammonium_transp"/>
    <property type="match status" value="1"/>
</dbReference>
<evidence type="ECO:0000256" key="1">
    <source>
        <dbReference type="ARBA" id="ARBA00004141"/>
    </source>
</evidence>
<evidence type="ECO:0000256" key="2">
    <source>
        <dbReference type="ARBA" id="ARBA00005887"/>
    </source>
</evidence>
<organism evidence="10 11">
    <name type="scientific">Orchesella dallaii</name>
    <dbReference type="NCBI Taxonomy" id="48710"/>
    <lineage>
        <taxon>Eukaryota</taxon>
        <taxon>Metazoa</taxon>
        <taxon>Ecdysozoa</taxon>
        <taxon>Arthropoda</taxon>
        <taxon>Hexapoda</taxon>
        <taxon>Collembola</taxon>
        <taxon>Entomobryomorpha</taxon>
        <taxon>Entomobryoidea</taxon>
        <taxon>Orchesellidae</taxon>
        <taxon>Orchesellinae</taxon>
        <taxon>Orchesella</taxon>
    </lineage>
</organism>
<dbReference type="Proteomes" id="UP001642540">
    <property type="component" value="Unassembled WGS sequence"/>
</dbReference>
<evidence type="ECO:0000256" key="4">
    <source>
        <dbReference type="ARBA" id="ARBA00022692"/>
    </source>
</evidence>
<comment type="similarity">
    <text evidence="2 8">Belongs to the ammonia transporter channel (TC 1.A.11.2) family.</text>
</comment>
<evidence type="ECO:0000313" key="10">
    <source>
        <dbReference type="EMBL" id="CAL8125811.1"/>
    </source>
</evidence>
<keyword evidence="11" id="KW-1185">Reference proteome</keyword>
<evidence type="ECO:0000256" key="7">
    <source>
        <dbReference type="ARBA" id="ARBA00023177"/>
    </source>
</evidence>
<keyword evidence="5 8" id="KW-1133">Transmembrane helix</keyword>
<accession>A0ABP1RCX9</accession>
<evidence type="ECO:0000256" key="8">
    <source>
        <dbReference type="RuleBase" id="RU362002"/>
    </source>
</evidence>
<comment type="subcellular location">
    <subcellularLocation>
        <location evidence="8">Cell membrane</location>
        <topology evidence="8">Multi-pass membrane protein</topology>
    </subcellularLocation>
    <subcellularLocation>
        <location evidence="1">Membrane</location>
        <topology evidence="1">Multi-pass membrane protein</topology>
    </subcellularLocation>
</comment>
<dbReference type="PANTHER" id="PTHR43029:SF10">
    <property type="entry name" value="AMMONIUM TRANSPORTER MEP2"/>
    <property type="match status" value="1"/>
</dbReference>
<feature type="transmembrane region" description="Helical" evidence="8">
    <location>
        <begin position="289"/>
        <end position="311"/>
    </location>
</feature>
<feature type="transmembrane region" description="Helical" evidence="8">
    <location>
        <begin position="348"/>
        <end position="372"/>
    </location>
</feature>
<feature type="transmembrane region" description="Helical" evidence="8">
    <location>
        <begin position="158"/>
        <end position="179"/>
    </location>
</feature>
<evidence type="ECO:0000256" key="5">
    <source>
        <dbReference type="ARBA" id="ARBA00022989"/>
    </source>
</evidence>
<evidence type="ECO:0000256" key="3">
    <source>
        <dbReference type="ARBA" id="ARBA00022448"/>
    </source>
</evidence>
<sequence>MEPTPPYSDSAIALTSAVVGNSSITNSTNEKYDPGDVAWSVTCSALVWLMIPGIGYFYSGMSQCKSSLSLLVLCCWSMAVVSVQWFFIGYTLSFSATGSLFIGDFRNALLLGIEEGSNPCNKLVPAIVFCLYQQMLAGITPALVIGATAERGRFLPTVVFMLLWTTFVYDFLACWAWSQHGWMKTWGVLDFAGGTPIHIAAGAAAIAYAKILGYREASLVTQDRFSMIQVCLGTCLIWFGWFGFNGGSVNGANARSAMVIMSTNLSASAGGITWAFYEYYKDVKKGKEGVFSAHNFCFGAVAGLVCITPGSGYIAPWTAAVFGVVGSLACLWAIKLKDVIGIDDCMDVAAVHGVGGLVGTLLTGIFAQNYYATLGGGNTIEGGWLDGNWIQLLKQLTGGCVGLVWSLVVTYVILWVMNKIPGLELRVDPNAARQGLDKTQIGESAYHKIPDGGQ</sequence>
<keyword evidence="7 8" id="KW-0924">Ammonia transport</keyword>
<feature type="transmembrane region" description="Helical" evidence="8">
    <location>
        <begin position="225"/>
        <end position="244"/>
    </location>
</feature>
<keyword evidence="6 8" id="KW-0472">Membrane</keyword>
<dbReference type="Gene3D" id="1.10.3430.10">
    <property type="entry name" value="Ammonium transporter AmtB like domains"/>
    <property type="match status" value="1"/>
</dbReference>
<dbReference type="InterPro" id="IPR001905">
    <property type="entry name" value="Ammonium_transpt"/>
</dbReference>
<name>A0ABP1RCX9_9HEXA</name>
<feature type="transmembrane region" description="Helical" evidence="8">
    <location>
        <begin position="256"/>
        <end position="277"/>
    </location>
</feature>
<feature type="transmembrane region" description="Helical" evidence="8">
    <location>
        <begin position="317"/>
        <end position="336"/>
    </location>
</feature>
<proteinExistence type="inferred from homology"/>
<feature type="domain" description="Ammonium transporter AmtB-like" evidence="9">
    <location>
        <begin position="38"/>
        <end position="446"/>
    </location>
</feature>
<keyword evidence="3 8" id="KW-0813">Transport</keyword>
<gene>
    <name evidence="10" type="ORF">ODALV1_LOCUS21134</name>
</gene>
<feature type="transmembrane region" description="Helical" evidence="8">
    <location>
        <begin position="123"/>
        <end position="146"/>
    </location>
</feature>
<feature type="transmembrane region" description="Helical" evidence="8">
    <location>
        <begin position="70"/>
        <end position="103"/>
    </location>
</feature>